<protein>
    <submittedName>
        <fullName evidence="1">Uncharacterized protein</fullName>
    </submittedName>
</protein>
<reference evidence="2 3" key="2">
    <citation type="journal article" date="2022" name="Int. J. Syst. Evol. Microbiol.">
        <title>Strains of Bradyrhizobium barranii sp. nov. associated with legumes native to Canada are symbionts of soybeans and belong to different subspecies (subsp. barranii subsp. nov. and subsp. apii subsp. nov.) and symbiovars (sv. glycinearum and sv. septentrionale).</title>
        <authorList>
            <person name="Bromfield E.S.P."/>
            <person name="Cloutier S."/>
            <person name="Wasai-Hara S."/>
            <person name="Minamisawa K."/>
        </authorList>
    </citation>
    <scope>NUCLEOTIDE SEQUENCE [LARGE SCALE GENOMIC DNA]</scope>
    <source>
        <strain evidence="2 3">144S4</strain>
    </source>
</reference>
<name>A0A939M8C6_9BRAD</name>
<dbReference type="Proteomes" id="UP000664702">
    <property type="component" value="Chromosome"/>
</dbReference>
<sequence>MRAKRAPLGPAQHPKQVGDIDHIKVFATVDAAERWLEENAPEGVAFEYDVIE</sequence>
<dbReference type="KEGG" id="bban:J4G43_028140"/>
<reference evidence="1" key="1">
    <citation type="submission" date="2021-03" db="EMBL/GenBank/DDBJ databases">
        <title>Whole Genome Sequence of Bradyrhizobium sp. Strain 144S4.</title>
        <authorList>
            <person name="Bromfield E.S.P."/>
            <person name="Cloutier S."/>
        </authorList>
    </citation>
    <scope>NUCLEOTIDE SEQUENCE [LARGE SCALE GENOMIC DNA]</scope>
    <source>
        <strain evidence="1">144S4</strain>
    </source>
</reference>
<dbReference type="EMBL" id="JAGEMI010000001">
    <property type="protein sequence ID" value="MBO1864996.1"/>
    <property type="molecule type" value="Genomic_DNA"/>
</dbReference>
<accession>A0A939M8C6</accession>
<organism evidence="1">
    <name type="scientific">Bradyrhizobium barranii subsp. barranii</name>
    <dbReference type="NCBI Taxonomy" id="2823807"/>
    <lineage>
        <taxon>Bacteria</taxon>
        <taxon>Pseudomonadati</taxon>
        <taxon>Pseudomonadota</taxon>
        <taxon>Alphaproteobacteria</taxon>
        <taxon>Hyphomicrobiales</taxon>
        <taxon>Nitrobacteraceae</taxon>
        <taxon>Bradyrhizobium</taxon>
        <taxon>Bradyrhizobium barranii</taxon>
    </lineage>
</organism>
<evidence type="ECO:0000313" key="2">
    <source>
        <dbReference type="EMBL" id="UEM08630.1"/>
    </source>
</evidence>
<proteinExistence type="predicted"/>
<dbReference type="AlphaFoldDB" id="A0A939M8C6"/>
<evidence type="ECO:0000313" key="1">
    <source>
        <dbReference type="EMBL" id="MBO1864996.1"/>
    </source>
</evidence>
<evidence type="ECO:0000313" key="3">
    <source>
        <dbReference type="Proteomes" id="UP000664702"/>
    </source>
</evidence>
<dbReference type="RefSeq" id="WP_208086953.1">
    <property type="nucleotide sequence ID" value="NZ_CP086136.1"/>
</dbReference>
<gene>
    <name evidence="2" type="ORF">J4G43_028140</name>
    <name evidence="1" type="ORF">J4G43_30130</name>
</gene>
<dbReference type="EMBL" id="CP086136">
    <property type="protein sequence ID" value="UEM08630.1"/>
    <property type="molecule type" value="Genomic_DNA"/>
</dbReference>